<dbReference type="CDD" id="cd00570">
    <property type="entry name" value="GST_N_family"/>
    <property type="match status" value="1"/>
</dbReference>
<evidence type="ECO:0000259" key="3">
    <source>
        <dbReference type="PROSITE" id="PS50405"/>
    </source>
</evidence>
<dbReference type="InterPro" id="IPR004045">
    <property type="entry name" value="Glutathione_S-Trfase_N"/>
</dbReference>
<dbReference type="PANTHER" id="PTHR44051:SF8">
    <property type="entry name" value="GLUTATHIONE S-TRANSFERASE GSTA"/>
    <property type="match status" value="1"/>
</dbReference>
<dbReference type="PROSITE" id="PS50405">
    <property type="entry name" value="GST_CTER"/>
    <property type="match status" value="1"/>
</dbReference>
<proteinExistence type="inferred from homology"/>
<accession>A0A1W1X6Y6</accession>
<dbReference type="InterPro" id="IPR004046">
    <property type="entry name" value="GST_C"/>
</dbReference>
<evidence type="ECO:0000313" key="5">
    <source>
        <dbReference type="Proteomes" id="UP000192761"/>
    </source>
</evidence>
<evidence type="ECO:0000259" key="2">
    <source>
        <dbReference type="PROSITE" id="PS50404"/>
    </source>
</evidence>
<dbReference type="SFLD" id="SFLDG00358">
    <property type="entry name" value="Main_(cytGST)"/>
    <property type="match status" value="1"/>
</dbReference>
<keyword evidence="5" id="KW-1185">Reference proteome</keyword>
<dbReference type="PANTHER" id="PTHR44051">
    <property type="entry name" value="GLUTATHIONE S-TRANSFERASE-RELATED"/>
    <property type="match status" value="1"/>
</dbReference>
<dbReference type="Gene3D" id="3.40.30.10">
    <property type="entry name" value="Glutaredoxin"/>
    <property type="match status" value="1"/>
</dbReference>
<dbReference type="InterPro" id="IPR036282">
    <property type="entry name" value="Glutathione-S-Trfase_C_sf"/>
</dbReference>
<name>A0A1W1X6Y6_9NEIS</name>
<dbReference type="STRING" id="1121001.SAMN02745857_00739"/>
<dbReference type="GO" id="GO:0016740">
    <property type="term" value="F:transferase activity"/>
    <property type="evidence" value="ECO:0007669"/>
    <property type="project" value="UniProtKB-KW"/>
</dbReference>
<dbReference type="PROSITE" id="PS50404">
    <property type="entry name" value="GST_NTER"/>
    <property type="match status" value="1"/>
</dbReference>
<gene>
    <name evidence="4" type="ORF">SAMN02745857_00739</name>
</gene>
<dbReference type="RefSeq" id="WP_217806979.1">
    <property type="nucleotide sequence ID" value="NZ_FWXD01000003.1"/>
</dbReference>
<protein>
    <submittedName>
        <fullName evidence="4">Glutathione S-transferase</fullName>
    </submittedName>
</protein>
<dbReference type="EMBL" id="FWXD01000003">
    <property type="protein sequence ID" value="SMC19574.1"/>
    <property type="molecule type" value="Genomic_DNA"/>
</dbReference>
<dbReference type="Gene3D" id="1.20.1050.10">
    <property type="match status" value="1"/>
</dbReference>
<dbReference type="SUPFAM" id="SSF52833">
    <property type="entry name" value="Thioredoxin-like"/>
    <property type="match status" value="1"/>
</dbReference>
<dbReference type="Pfam" id="PF02798">
    <property type="entry name" value="GST_N"/>
    <property type="match status" value="1"/>
</dbReference>
<dbReference type="SFLD" id="SFLDS00019">
    <property type="entry name" value="Glutathione_Transferase_(cytos"/>
    <property type="match status" value="1"/>
</dbReference>
<dbReference type="SUPFAM" id="SSF47616">
    <property type="entry name" value="GST C-terminal domain-like"/>
    <property type="match status" value="1"/>
</dbReference>
<dbReference type="InterPro" id="IPR036249">
    <property type="entry name" value="Thioredoxin-like_sf"/>
</dbReference>
<organism evidence="4 5">
    <name type="scientific">Andreprevotia lacus DSM 23236</name>
    <dbReference type="NCBI Taxonomy" id="1121001"/>
    <lineage>
        <taxon>Bacteria</taxon>
        <taxon>Pseudomonadati</taxon>
        <taxon>Pseudomonadota</taxon>
        <taxon>Betaproteobacteria</taxon>
        <taxon>Neisseriales</taxon>
        <taxon>Chitinibacteraceae</taxon>
        <taxon>Andreprevotia</taxon>
    </lineage>
</organism>
<dbReference type="AlphaFoldDB" id="A0A1W1X6Y6"/>
<feature type="domain" description="GST N-terminal" evidence="2">
    <location>
        <begin position="20"/>
        <end position="101"/>
    </location>
</feature>
<reference evidence="4 5" key="1">
    <citation type="submission" date="2017-04" db="EMBL/GenBank/DDBJ databases">
        <authorList>
            <person name="Afonso C.L."/>
            <person name="Miller P.J."/>
            <person name="Scott M.A."/>
            <person name="Spackman E."/>
            <person name="Goraichik I."/>
            <person name="Dimitrov K.M."/>
            <person name="Suarez D.L."/>
            <person name="Swayne D.E."/>
        </authorList>
    </citation>
    <scope>NUCLEOTIDE SEQUENCE [LARGE SCALE GENOMIC DNA]</scope>
    <source>
        <strain evidence="4 5">DSM 23236</strain>
    </source>
</reference>
<dbReference type="SFLD" id="SFLDG01150">
    <property type="entry name" value="Main.1:_Beta-like"/>
    <property type="match status" value="1"/>
</dbReference>
<dbReference type="Pfam" id="PF00043">
    <property type="entry name" value="GST_C"/>
    <property type="match status" value="1"/>
</dbReference>
<feature type="domain" description="GST C-terminal" evidence="3">
    <location>
        <begin position="106"/>
        <end position="225"/>
    </location>
</feature>
<evidence type="ECO:0000256" key="1">
    <source>
        <dbReference type="RuleBase" id="RU003494"/>
    </source>
</evidence>
<dbReference type="InterPro" id="IPR010987">
    <property type="entry name" value="Glutathione-S-Trfase_C-like"/>
</dbReference>
<keyword evidence="4" id="KW-0808">Transferase</keyword>
<dbReference type="InterPro" id="IPR040079">
    <property type="entry name" value="Glutathione_S-Trfase"/>
</dbReference>
<sequence>MSQPSPVVALTLESTQAVDAPMRLYHHPMSASARRAVMTVLHLGAPVELVEVGNISLPDERAKLLQRNPNGKIPVFEHGDFVLWESYAIMQYLCDLTPGQTLYPATLQARVDVNRWLFWCAQHWSIALGALAWENCMKGMLGMGERDAVVVQRAEVDAVRLGKVLDDHLATRTWLVGEQVTLAEYALAAALGYQEQGRMPLQQFAHLQAWFQRVQALPAWQQTTF</sequence>
<dbReference type="Proteomes" id="UP000192761">
    <property type="component" value="Unassembled WGS sequence"/>
</dbReference>
<comment type="similarity">
    <text evidence="1">Belongs to the GST superfamily.</text>
</comment>
<evidence type="ECO:0000313" key="4">
    <source>
        <dbReference type="EMBL" id="SMC19574.1"/>
    </source>
</evidence>